<name>A0A1I4KJ70_9ACTN</name>
<reference evidence="3" key="1">
    <citation type="submission" date="2016-10" db="EMBL/GenBank/DDBJ databases">
        <authorList>
            <person name="Varghese N."/>
            <person name="Submissions S."/>
        </authorList>
    </citation>
    <scope>NUCLEOTIDE SEQUENCE [LARGE SCALE GENOMIC DNA]</scope>
    <source>
        <strain evidence="3">PL19</strain>
    </source>
</reference>
<feature type="region of interest" description="Disordered" evidence="1">
    <location>
        <begin position="1"/>
        <end position="72"/>
    </location>
</feature>
<evidence type="ECO:0000256" key="1">
    <source>
        <dbReference type="SAM" id="MobiDB-lite"/>
    </source>
</evidence>
<dbReference type="AlphaFoldDB" id="A0A1I4KJ70"/>
<proteinExistence type="predicted"/>
<keyword evidence="3" id="KW-1185">Reference proteome</keyword>
<gene>
    <name evidence="2" type="ORF">SAMN05192584_12728</name>
</gene>
<organism evidence="2 3">
    <name type="scientific">Streptomyces pini</name>
    <dbReference type="NCBI Taxonomy" id="1520580"/>
    <lineage>
        <taxon>Bacteria</taxon>
        <taxon>Bacillati</taxon>
        <taxon>Actinomycetota</taxon>
        <taxon>Actinomycetes</taxon>
        <taxon>Kitasatosporales</taxon>
        <taxon>Streptomycetaceae</taxon>
        <taxon>Streptomyces</taxon>
    </lineage>
</organism>
<protein>
    <submittedName>
        <fullName evidence="2">Uncharacterized protein</fullName>
    </submittedName>
</protein>
<accession>A0A1I4KJ70</accession>
<feature type="region of interest" description="Disordered" evidence="1">
    <location>
        <begin position="105"/>
        <end position="146"/>
    </location>
</feature>
<dbReference type="EMBL" id="FOSG01000027">
    <property type="protein sequence ID" value="SFL78825.1"/>
    <property type="molecule type" value="Genomic_DNA"/>
</dbReference>
<evidence type="ECO:0000313" key="3">
    <source>
        <dbReference type="Proteomes" id="UP000198928"/>
    </source>
</evidence>
<dbReference type="RefSeq" id="WP_093852188.1">
    <property type="nucleotide sequence ID" value="NZ_FOSG01000027.1"/>
</dbReference>
<evidence type="ECO:0000313" key="2">
    <source>
        <dbReference type="EMBL" id="SFL78825.1"/>
    </source>
</evidence>
<feature type="compositionally biased region" description="Low complexity" evidence="1">
    <location>
        <begin position="45"/>
        <end position="60"/>
    </location>
</feature>
<dbReference type="Proteomes" id="UP000198928">
    <property type="component" value="Unassembled WGS sequence"/>
</dbReference>
<sequence>MVDGPGHAHTRARPTGAATYPSRSRGQARTEIRAHGTHTGGAVVRSPSSTGRPTSRSTNSHGPPFVVGPPHTWQSMRRTARRCRSACTSWYCGLPRPCAMDCRTHSTPRPSRSCAGSPGYAIPSPSAPVRRISGGRRARSRLHEAM</sequence>